<evidence type="ECO:0000256" key="8">
    <source>
        <dbReference type="ARBA" id="ARBA00059584"/>
    </source>
</evidence>
<dbReference type="InterPro" id="IPR001108">
    <property type="entry name" value="Peptidase_A22A"/>
</dbReference>
<keyword evidence="10" id="KW-0378">Hydrolase</keyword>
<keyword evidence="4 10" id="KW-0914">Notch signaling pathway</keyword>
<feature type="transmembrane region" description="Helical" evidence="10">
    <location>
        <begin position="160"/>
        <end position="179"/>
    </location>
</feature>
<dbReference type="Gene3D" id="1.10.472.100">
    <property type="entry name" value="Presenilin"/>
    <property type="match status" value="1"/>
</dbReference>
<dbReference type="AlphaFoldDB" id="A0A1U8A559"/>
<dbReference type="PANTHER" id="PTHR10202">
    <property type="entry name" value="PRESENILIN"/>
    <property type="match status" value="1"/>
</dbReference>
<reference evidence="12" key="1">
    <citation type="submission" date="2025-08" db="UniProtKB">
        <authorList>
            <consortium name="RefSeq"/>
        </authorList>
    </citation>
    <scope>IDENTIFICATION</scope>
</reference>
<dbReference type="eggNOG" id="KOG2736">
    <property type="taxonomic scope" value="Eukaryota"/>
</dbReference>
<keyword evidence="10" id="KW-0645">Protease</keyword>
<evidence type="ECO:0000256" key="6">
    <source>
        <dbReference type="ARBA" id="ARBA00023034"/>
    </source>
</evidence>
<keyword evidence="7 10" id="KW-0472">Membrane</keyword>
<organism evidence="11 12">
    <name type="scientific">Nelumbo nucifera</name>
    <name type="common">Sacred lotus</name>
    <dbReference type="NCBI Taxonomy" id="4432"/>
    <lineage>
        <taxon>Eukaryota</taxon>
        <taxon>Viridiplantae</taxon>
        <taxon>Streptophyta</taxon>
        <taxon>Embryophyta</taxon>
        <taxon>Tracheophyta</taxon>
        <taxon>Spermatophyta</taxon>
        <taxon>Magnoliopsida</taxon>
        <taxon>Proteales</taxon>
        <taxon>Nelumbonaceae</taxon>
        <taxon>Nelumbo</taxon>
    </lineage>
</organism>
<evidence type="ECO:0000256" key="3">
    <source>
        <dbReference type="ARBA" id="ARBA00022824"/>
    </source>
</evidence>
<protein>
    <recommendedName>
        <fullName evidence="10">Presenilin</fullName>
        <ecNumber evidence="10">3.4.23.-</ecNumber>
    </recommendedName>
</protein>
<name>A0A1U8A559_NELNU</name>
<dbReference type="GO" id="GO:0000139">
    <property type="term" value="C:Golgi membrane"/>
    <property type="evidence" value="ECO:0007669"/>
    <property type="project" value="UniProtKB-SubCell"/>
</dbReference>
<dbReference type="OMA" id="MYYQDID"/>
<dbReference type="Proteomes" id="UP000189703">
    <property type="component" value="Unplaced"/>
</dbReference>
<dbReference type="SMART" id="SM00730">
    <property type="entry name" value="PSN"/>
    <property type="match status" value="1"/>
</dbReference>
<dbReference type="KEGG" id="nnu:104599242"/>
<comment type="subcellular location">
    <subcellularLocation>
        <location evidence="10">Endoplasmic reticulum membrane</location>
        <topology evidence="10">Multi-pass membrane protein</topology>
    </subcellularLocation>
    <subcellularLocation>
        <location evidence="10">Golgi apparatus membrane</location>
        <topology evidence="10">Multi-pass membrane protein</topology>
    </subcellularLocation>
</comment>
<keyword evidence="6 10" id="KW-0333">Golgi apparatus</keyword>
<proteinExistence type="inferred from homology"/>
<dbReference type="GO" id="GO:0016485">
    <property type="term" value="P:protein processing"/>
    <property type="evidence" value="ECO:0007669"/>
    <property type="project" value="InterPro"/>
</dbReference>
<dbReference type="PANTHER" id="PTHR10202:SF13">
    <property type="entry name" value="PRESENILIN HOMOLOG"/>
    <property type="match status" value="1"/>
</dbReference>
<dbReference type="FunFam" id="1.10.472.100:FF:000002">
    <property type="entry name" value="Presenilin"/>
    <property type="match status" value="1"/>
</dbReference>
<dbReference type="InterPro" id="IPR006639">
    <property type="entry name" value="Preselin/SPP"/>
</dbReference>
<evidence type="ECO:0000256" key="9">
    <source>
        <dbReference type="ARBA" id="ARBA00062638"/>
    </source>
</evidence>
<feature type="transmembrane region" description="Helical" evidence="10">
    <location>
        <begin position="132"/>
        <end position="155"/>
    </location>
</feature>
<feature type="transmembrane region" description="Helical" evidence="10">
    <location>
        <begin position="411"/>
        <end position="437"/>
    </location>
</feature>
<evidence type="ECO:0000256" key="1">
    <source>
        <dbReference type="ARBA" id="ARBA00008604"/>
    </source>
</evidence>
<evidence type="ECO:0000256" key="2">
    <source>
        <dbReference type="ARBA" id="ARBA00022692"/>
    </source>
</evidence>
<dbReference type="GeneID" id="104599242"/>
<comment type="domain">
    <text evidence="10">The PAL motif is required for normal active site conformation.</text>
</comment>
<dbReference type="OrthoDB" id="20287at2759"/>
<comment type="similarity">
    <text evidence="1 10">Belongs to the peptidase A22A family.</text>
</comment>
<dbReference type="GO" id="GO:0070765">
    <property type="term" value="C:gamma-secretase complex"/>
    <property type="evidence" value="ECO:0000318"/>
    <property type="project" value="GO_Central"/>
</dbReference>
<dbReference type="GO" id="GO:0007219">
    <property type="term" value="P:Notch signaling pathway"/>
    <property type="evidence" value="ECO:0007669"/>
    <property type="project" value="UniProtKB-KW"/>
</dbReference>
<dbReference type="FunCoup" id="A0A1U8A559">
    <property type="interactions" value="3682"/>
</dbReference>
<keyword evidence="2 10" id="KW-0812">Transmembrane</keyword>
<dbReference type="Pfam" id="PF01080">
    <property type="entry name" value="Presenilin"/>
    <property type="match status" value="1"/>
</dbReference>
<dbReference type="GO" id="GO:0004175">
    <property type="term" value="F:endopeptidase activity"/>
    <property type="evidence" value="ECO:0000318"/>
    <property type="project" value="GO_Central"/>
</dbReference>
<feature type="transmembrane region" description="Helical" evidence="10">
    <location>
        <begin position="21"/>
        <end position="39"/>
    </location>
</feature>
<feature type="transmembrane region" description="Helical" evidence="10">
    <location>
        <begin position="73"/>
        <end position="96"/>
    </location>
</feature>
<feature type="transmembrane region" description="Helical" evidence="10">
    <location>
        <begin position="105"/>
        <end position="126"/>
    </location>
</feature>
<dbReference type="GO" id="GO:0005798">
    <property type="term" value="C:Golgi-associated vesicle"/>
    <property type="evidence" value="ECO:0007669"/>
    <property type="project" value="UniProtKB-ARBA"/>
</dbReference>
<dbReference type="GO" id="GO:0006509">
    <property type="term" value="P:membrane protein ectodomain proteolysis"/>
    <property type="evidence" value="ECO:0000318"/>
    <property type="project" value="GO_Central"/>
</dbReference>
<comment type="function">
    <text evidence="8 10">Probable subunit of the gamma-secretase complex, an endoprotease complex that catalyzes the intramembrane cleavage of integral membrane proteins such as Notch receptors.</text>
</comment>
<feature type="transmembrane region" description="Helical" evidence="10">
    <location>
        <begin position="185"/>
        <end position="204"/>
    </location>
</feature>
<sequence length="439" mass="48038">MDRNPKPTSILESLGEEIIRIVAPVSICMLLVVLLVTVLDANSSSDSSSLTTIATIAYNEDTSDSIWDKLKGALLNSLVFVAVVTVVTFVLVLLFYLRCTRFLKLYMGFSAFVVLGFMGGEIALFLIRDFSFPIDCITFLLVLFNFTVVGVMAVFMSKMAILVTQGYLVVIAILVAYWFTLLPEWTTWVLLVAMALYDLAAVLLPGGPLRLLVELAMSRDEDIPALVYEARPVTNHDSSPRPVMVERRVWKERMSLASGMGVSSTSGSNSDFNTNSVFDSNSMSATLSSATNGQNETRLVITGDHLLSEGASQLSAPLISRPLQRTNSTRVGQEEVSTENFHLEGIGLGSSGAIKLGLGDFIFYSVLVGRAAMYDFMTVYACYLAIIAGLGITLMLLAFHQKALPALPVSVLLGVLFYFLTRFLLEVFVVQCSLHLLMF</sequence>
<evidence type="ECO:0000256" key="5">
    <source>
        <dbReference type="ARBA" id="ARBA00022989"/>
    </source>
</evidence>
<dbReference type="GO" id="GO:0042500">
    <property type="term" value="F:aspartic endopeptidase activity, intramembrane cleaving"/>
    <property type="evidence" value="ECO:0007669"/>
    <property type="project" value="InterPro"/>
</dbReference>
<evidence type="ECO:0000256" key="10">
    <source>
        <dbReference type="RuleBase" id="RU361148"/>
    </source>
</evidence>
<evidence type="ECO:0000313" key="12">
    <source>
        <dbReference type="RefSeq" id="XP_010260002.1"/>
    </source>
</evidence>
<keyword evidence="11" id="KW-1185">Reference proteome</keyword>
<keyword evidence="3 10" id="KW-0256">Endoplasmic reticulum</keyword>
<accession>A0A1U8A559</accession>
<comment type="subunit">
    <text evidence="9">Homodimer. Probable component of the gamma-secretase complex, a complex composed of a presenilin homodimer, nicastrin, APH1 and PEN2.</text>
</comment>
<dbReference type="RefSeq" id="XP_010260002.1">
    <property type="nucleotide sequence ID" value="XM_010261700.2"/>
</dbReference>
<gene>
    <name evidence="12" type="primary">LOC104599242</name>
</gene>
<dbReference type="STRING" id="4432.A0A1U8A559"/>
<keyword evidence="5 10" id="KW-1133">Transmembrane helix</keyword>
<feature type="transmembrane region" description="Helical" evidence="10">
    <location>
        <begin position="380"/>
        <end position="399"/>
    </location>
</feature>
<dbReference type="InterPro" id="IPR042524">
    <property type="entry name" value="Presenilin_C"/>
</dbReference>
<dbReference type="PRINTS" id="PR01072">
    <property type="entry name" value="PRESENILIN"/>
</dbReference>
<dbReference type="EC" id="3.4.23.-" evidence="10"/>
<evidence type="ECO:0000256" key="4">
    <source>
        <dbReference type="ARBA" id="ARBA00022976"/>
    </source>
</evidence>
<evidence type="ECO:0000313" key="11">
    <source>
        <dbReference type="Proteomes" id="UP000189703"/>
    </source>
</evidence>
<evidence type="ECO:0000256" key="7">
    <source>
        <dbReference type="ARBA" id="ARBA00023136"/>
    </source>
</evidence>
<dbReference type="GO" id="GO:0005789">
    <property type="term" value="C:endoplasmic reticulum membrane"/>
    <property type="evidence" value="ECO:0007669"/>
    <property type="project" value="UniProtKB-SubCell"/>
</dbReference>